<dbReference type="RefSeq" id="WP_119115654.1">
    <property type="nucleotide sequence ID" value="NZ_QWVS01000003.1"/>
</dbReference>
<keyword evidence="3" id="KW-1185">Reference proteome</keyword>
<dbReference type="PANTHER" id="PTHR35789:SF1">
    <property type="entry name" value="SPORE GERMINATION PROTEIN B3"/>
    <property type="match status" value="1"/>
</dbReference>
<evidence type="ECO:0000313" key="3">
    <source>
        <dbReference type="Proteomes" id="UP000266016"/>
    </source>
</evidence>
<evidence type="ECO:0008006" key="4">
    <source>
        <dbReference type="Google" id="ProtNLM"/>
    </source>
</evidence>
<dbReference type="EMBL" id="QWVS01000003">
    <property type="protein sequence ID" value="RID88666.1"/>
    <property type="molecule type" value="Genomic_DNA"/>
</dbReference>
<dbReference type="GO" id="GO:0016020">
    <property type="term" value="C:membrane"/>
    <property type="evidence" value="ECO:0007669"/>
    <property type="project" value="InterPro"/>
</dbReference>
<dbReference type="Gene3D" id="3.30.300.210">
    <property type="entry name" value="Nutrient germinant receptor protein C, domain 3"/>
    <property type="match status" value="1"/>
</dbReference>
<organism evidence="2 3">
    <name type="scientific">Peribacillus asahii</name>
    <dbReference type="NCBI Taxonomy" id="228899"/>
    <lineage>
        <taxon>Bacteria</taxon>
        <taxon>Bacillati</taxon>
        <taxon>Bacillota</taxon>
        <taxon>Bacilli</taxon>
        <taxon>Bacillales</taxon>
        <taxon>Bacillaceae</taxon>
        <taxon>Peribacillus</taxon>
    </lineage>
</organism>
<dbReference type="GO" id="GO:0009847">
    <property type="term" value="P:spore germination"/>
    <property type="evidence" value="ECO:0007669"/>
    <property type="project" value="InterPro"/>
</dbReference>
<evidence type="ECO:0000256" key="1">
    <source>
        <dbReference type="ARBA" id="ARBA00023136"/>
    </source>
</evidence>
<protein>
    <recommendedName>
        <fullName evidence="4">Spore germination protein</fullName>
    </recommendedName>
</protein>
<dbReference type="Pfam" id="PF03323">
    <property type="entry name" value="GerA"/>
    <property type="match status" value="1"/>
</dbReference>
<dbReference type="InterPro" id="IPR038501">
    <property type="entry name" value="Spore_GerAC_C_sf"/>
</dbReference>
<dbReference type="PANTHER" id="PTHR35789">
    <property type="entry name" value="SPORE GERMINATION PROTEIN B3"/>
    <property type="match status" value="1"/>
</dbReference>
<gene>
    <name evidence="2" type="ORF">D1953_02830</name>
</gene>
<sequence>MRSNNIKKRTSSETIEWLSEELKSSLDLVHKPLHMDEKHAELLYIKTVVDELQLHQLVIKPFFELGNIQHVESYLNSLPNQQEITSKEQILLEMTKGSVIVAIRDDLLLFDIKKVNTDTLIQTIIEPTIQGPQLSLSEDITTNINIIRQRYHKPSLTVEMMEIGEKTHQSLAIIFDEEVVLKNVLETIYERNYRGIESAYESKKLDTYSKYASKKVEKQITALLTKLQENGADPLGFGVRYKATNLHTRDTYKEWKKIYSEISFDVNVNVSIMSTGIIE</sequence>
<dbReference type="Proteomes" id="UP000266016">
    <property type="component" value="Unassembled WGS sequence"/>
</dbReference>
<accession>A0A398BMS4</accession>
<reference evidence="2 3" key="1">
    <citation type="submission" date="2018-08" db="EMBL/GenBank/DDBJ databases">
        <title>Bacillus jemisoniae sp. nov., Bacillus chryseoplanitiae sp. nov., Bacillus resnikiae sp. nov., and Bacillus frankliniae sp. nov., isolated from Viking spacecraft and associated surfaces.</title>
        <authorList>
            <person name="Seuylemezian A."/>
            <person name="Vaishampayan P."/>
        </authorList>
    </citation>
    <scope>NUCLEOTIDE SEQUENCE [LARGE SCALE GENOMIC DNA]</scope>
    <source>
        <strain evidence="2 3">MA001</strain>
    </source>
</reference>
<dbReference type="InterPro" id="IPR004995">
    <property type="entry name" value="Spore_Ger"/>
</dbReference>
<evidence type="ECO:0000313" key="2">
    <source>
        <dbReference type="EMBL" id="RID88666.1"/>
    </source>
</evidence>
<name>A0A398BMS4_9BACI</name>
<keyword evidence="1" id="KW-0472">Membrane</keyword>
<comment type="caution">
    <text evidence="2">The sequence shown here is derived from an EMBL/GenBank/DDBJ whole genome shotgun (WGS) entry which is preliminary data.</text>
</comment>
<proteinExistence type="predicted"/>
<dbReference type="InterPro" id="IPR008844">
    <property type="entry name" value="Spore_GerAC-like"/>
</dbReference>
<dbReference type="AlphaFoldDB" id="A0A398BMS4"/>